<sequence>MTKKYQIGGLLLLLFAAQAKAADAPPASTTPTPVAEAETAVVEESGEATEDASTAVVADDETQVADDAADSDEGYVFGYRNGFIHGALAAKGEWTDNLYNTDADQQDNFLTKISPSVWFTLPRRSKRPVQIVADNTAVGGMQYSQSDSDSFNKIQAYLAGTIDFMAYSADSDLNHAEGDLDAMLQYKPAEQITLQLLDKYTHSQDIFNIAESTVENDRVYDSNIFGAGAAWYSEDRFSVKAGYRNFALEYDDAINDFMNRTDNGFDAALHYEYSDKTNFFVQYQYLMAEYDKKKMPDNDNNFLSAGVNWQTTVKTTLMAKAGFQTVDYDDLGQDFVFDDSDSTFFFESQGIWQATLKSSLLLNAKYSIEQSDSEQALNKSVFALRVALDHRFTDRIRGDINFVYENSDYAQFSGDTRSDDRWYLKPEVQFALNKWLFLNAYCSYDTKDSNYDGLNYDTTTVGVGVRGSF</sequence>
<comment type="caution">
    <text evidence="2">The sequence shown here is derived from an EMBL/GenBank/DDBJ whole genome shotgun (WGS) entry which is preliminary data.</text>
</comment>
<keyword evidence="1" id="KW-0732">Signal</keyword>
<name>A0A521G0J8_9BACT</name>
<proteinExistence type="predicted"/>
<feature type="signal peptide" evidence="1">
    <location>
        <begin position="1"/>
        <end position="21"/>
    </location>
</feature>
<dbReference type="Proteomes" id="UP000316238">
    <property type="component" value="Unassembled WGS sequence"/>
</dbReference>
<keyword evidence="3" id="KW-1185">Reference proteome</keyword>
<dbReference type="SUPFAM" id="SSF56935">
    <property type="entry name" value="Porins"/>
    <property type="match status" value="1"/>
</dbReference>
<evidence type="ECO:0000313" key="2">
    <source>
        <dbReference type="EMBL" id="TAA74559.1"/>
    </source>
</evidence>
<dbReference type="EMBL" id="NQJD01000023">
    <property type="protein sequence ID" value="TAA74559.1"/>
    <property type="molecule type" value="Genomic_DNA"/>
</dbReference>
<dbReference type="AlphaFoldDB" id="A0A521G0J8"/>
<dbReference type="InterPro" id="IPR018759">
    <property type="entry name" value="BBP2_2"/>
</dbReference>
<evidence type="ECO:0000256" key="1">
    <source>
        <dbReference type="SAM" id="SignalP"/>
    </source>
</evidence>
<feature type="chain" id="PRO_5021978926" evidence="1">
    <location>
        <begin position="22"/>
        <end position="469"/>
    </location>
</feature>
<accession>A0A521G0J8</accession>
<reference evidence="2" key="1">
    <citation type="submission" date="2017-07" db="EMBL/GenBank/DDBJ databases">
        <title>The cable genome - Insights into the physiology and evolution of filamentous bacteria capable of sulfide oxidation via long distance electron transfer.</title>
        <authorList>
            <person name="Thorup C."/>
            <person name="Bjerg J.T."/>
            <person name="Schreiber L."/>
            <person name="Nielsen L.P."/>
            <person name="Kjeldsen K.U."/>
            <person name="Boesen T."/>
            <person name="Boggild A."/>
            <person name="Meysman F."/>
            <person name="Geelhoed J."/>
            <person name="Schramm A."/>
        </authorList>
    </citation>
    <scope>NUCLEOTIDE SEQUENCE [LARGE SCALE GENOMIC DNA]</scope>
    <source>
        <strain evidence="2">GS</strain>
    </source>
</reference>
<dbReference type="Pfam" id="PF10082">
    <property type="entry name" value="BBP2_2"/>
    <property type="match status" value="1"/>
</dbReference>
<gene>
    <name evidence="2" type="ORF">CDV28_12331</name>
</gene>
<protein>
    <submittedName>
        <fullName evidence="2">Beta-barrel porin 2</fullName>
    </submittedName>
</protein>
<organism evidence="2 3">
    <name type="scientific">Candidatus Electronema aureum</name>
    <dbReference type="NCBI Taxonomy" id="2005002"/>
    <lineage>
        <taxon>Bacteria</taxon>
        <taxon>Pseudomonadati</taxon>
        <taxon>Thermodesulfobacteriota</taxon>
        <taxon>Desulfobulbia</taxon>
        <taxon>Desulfobulbales</taxon>
        <taxon>Desulfobulbaceae</taxon>
        <taxon>Candidatus Electronema</taxon>
    </lineage>
</organism>
<evidence type="ECO:0000313" key="3">
    <source>
        <dbReference type="Proteomes" id="UP000316238"/>
    </source>
</evidence>